<gene>
    <name evidence="3" type="ORF">FOY51_22475</name>
</gene>
<dbReference type="InterPro" id="IPR037883">
    <property type="entry name" value="Knr4/Smi1-like_sf"/>
</dbReference>
<dbReference type="InterPro" id="IPR051873">
    <property type="entry name" value="KNR4/SMI1_regulator"/>
</dbReference>
<dbReference type="Pfam" id="PF09346">
    <property type="entry name" value="SMI1_KNR4"/>
    <property type="match status" value="1"/>
</dbReference>
<accession>A0A5A7S3E7</accession>
<dbReference type="EMBL" id="VLNY01000015">
    <property type="protein sequence ID" value="KAA0019417.1"/>
    <property type="molecule type" value="Genomic_DNA"/>
</dbReference>
<evidence type="ECO:0000256" key="1">
    <source>
        <dbReference type="SAM" id="MobiDB-lite"/>
    </source>
</evidence>
<reference evidence="3 4" key="1">
    <citation type="submission" date="2019-07" db="EMBL/GenBank/DDBJ databases">
        <title>Rhodococcus cavernicolus sp. nov., isolated from a cave.</title>
        <authorList>
            <person name="Lee S.D."/>
        </authorList>
    </citation>
    <scope>NUCLEOTIDE SEQUENCE [LARGE SCALE GENOMIC DNA]</scope>
    <source>
        <strain evidence="3 4">C1-24</strain>
    </source>
</reference>
<dbReference type="PANTHER" id="PTHR47432:SF1">
    <property type="entry name" value="CELL WALL ASSEMBLY REGULATOR SMI1"/>
    <property type="match status" value="1"/>
</dbReference>
<organism evidence="3 4">
    <name type="scientific">Antrihabitans cavernicola</name>
    <dbReference type="NCBI Taxonomy" id="2495913"/>
    <lineage>
        <taxon>Bacteria</taxon>
        <taxon>Bacillati</taxon>
        <taxon>Actinomycetota</taxon>
        <taxon>Actinomycetes</taxon>
        <taxon>Mycobacteriales</taxon>
        <taxon>Nocardiaceae</taxon>
        <taxon>Antrihabitans</taxon>
    </lineage>
</organism>
<keyword evidence="4" id="KW-1185">Reference proteome</keyword>
<proteinExistence type="predicted"/>
<dbReference type="SUPFAM" id="SSF160631">
    <property type="entry name" value="SMI1/KNR4-like"/>
    <property type="match status" value="1"/>
</dbReference>
<feature type="domain" description="Knr4/Smi1-like" evidence="2">
    <location>
        <begin position="90"/>
        <end position="213"/>
    </location>
</feature>
<dbReference type="Gene3D" id="3.40.1580.10">
    <property type="entry name" value="SMI1/KNR4-like"/>
    <property type="match status" value="1"/>
</dbReference>
<dbReference type="PANTHER" id="PTHR47432">
    <property type="entry name" value="CELL WALL ASSEMBLY REGULATOR SMI1"/>
    <property type="match status" value="1"/>
</dbReference>
<sequence>MEQAPARDRKEDQHRHLAREGHHIERTRRRCPRFWPWGHVRIVGAQGVGCGKFTGVIADRFRTILDFYERELPIQRAEYSPAADTAELERLPPQLVPLFELCNGTGSSGGFFGNDLLSVAGLEASRSEWELIIASSDDPDGDYHDVIESRSPDAVSALYWKTGWVPFSVDGGGNGFALDLAPEPGGTIGQIINYGPDEDYRVVVADSLESFFDKIVALLDAGAAVVDRDAGWVNFVVDGRETHLLTALRA</sequence>
<protein>
    <recommendedName>
        <fullName evidence="2">Knr4/Smi1-like domain-containing protein</fullName>
    </recommendedName>
</protein>
<dbReference type="AlphaFoldDB" id="A0A5A7S3E7"/>
<evidence type="ECO:0000313" key="3">
    <source>
        <dbReference type="EMBL" id="KAA0019417.1"/>
    </source>
</evidence>
<evidence type="ECO:0000259" key="2">
    <source>
        <dbReference type="Pfam" id="PF09346"/>
    </source>
</evidence>
<evidence type="ECO:0000313" key="4">
    <source>
        <dbReference type="Proteomes" id="UP000322244"/>
    </source>
</evidence>
<comment type="caution">
    <text evidence="3">The sequence shown here is derived from an EMBL/GenBank/DDBJ whole genome shotgun (WGS) entry which is preliminary data.</text>
</comment>
<dbReference type="InterPro" id="IPR018958">
    <property type="entry name" value="Knr4/Smi1-like_dom"/>
</dbReference>
<dbReference type="OrthoDB" id="4759758at2"/>
<feature type="region of interest" description="Disordered" evidence="1">
    <location>
        <begin position="1"/>
        <end position="22"/>
    </location>
</feature>
<dbReference type="Proteomes" id="UP000322244">
    <property type="component" value="Unassembled WGS sequence"/>
</dbReference>
<name>A0A5A7S3E7_9NOCA</name>